<evidence type="ECO:0000256" key="1">
    <source>
        <dbReference type="ARBA" id="ARBA00022729"/>
    </source>
</evidence>
<dbReference type="AlphaFoldDB" id="A0A1I5M9P2"/>
<dbReference type="InterPro" id="IPR011990">
    <property type="entry name" value="TPR-like_helical_dom_sf"/>
</dbReference>
<sequence>MFRNIIIFLIFGSVVIFNNGCSSKVEQEYEKPAIYWYQKLIRSVSSGNLEKADSYFTSLESEHISSPLIPEAMLILVQAHMDSEEYLLANFYLDEYIKRYGNRQNKEFAQYLKIKAAFLGLNSPRCDQKLILDTLKKAQSYIEKYPNGIYTPYVHTIQVRLEMTEYMMNESIAKLYKRRDKDKASKIYEEKNSKSRIKKGDIQPPANSWVDWLLY</sequence>
<reference evidence="3 4" key="1">
    <citation type="submission" date="2016-10" db="EMBL/GenBank/DDBJ databases">
        <authorList>
            <person name="de Groot N.N."/>
        </authorList>
    </citation>
    <scope>NUCLEOTIDE SEQUENCE [LARGE SCALE GENOMIC DNA]</scope>
    <source>
        <strain evidence="3 4">EP1-55-1</strain>
    </source>
</reference>
<evidence type="ECO:0000313" key="4">
    <source>
        <dbReference type="Proteomes" id="UP000199227"/>
    </source>
</evidence>
<dbReference type="STRING" id="223786.SAMN05216234_10571"/>
<dbReference type="Pfam" id="PF13525">
    <property type="entry name" value="YfiO"/>
    <property type="match status" value="1"/>
</dbReference>
<dbReference type="RefSeq" id="WP_092911041.1">
    <property type="nucleotide sequence ID" value="NZ_FOXB01000005.1"/>
</dbReference>
<dbReference type="InterPro" id="IPR039565">
    <property type="entry name" value="BamD-like"/>
</dbReference>
<evidence type="ECO:0000313" key="3">
    <source>
        <dbReference type="EMBL" id="SFP06230.1"/>
    </source>
</evidence>
<dbReference type="Proteomes" id="UP000199227">
    <property type="component" value="Unassembled WGS sequence"/>
</dbReference>
<keyword evidence="1" id="KW-0732">Signal</keyword>
<keyword evidence="4" id="KW-1185">Reference proteome</keyword>
<feature type="domain" description="Outer membrane lipoprotein BamD-like" evidence="2">
    <location>
        <begin position="34"/>
        <end position="180"/>
    </location>
</feature>
<dbReference type="Gene3D" id="1.25.40.10">
    <property type="entry name" value="Tetratricopeptide repeat domain"/>
    <property type="match status" value="1"/>
</dbReference>
<name>A0A1I5M9P2_9BACT</name>
<proteinExistence type="predicted"/>
<accession>A0A1I5M9P2</accession>
<protein>
    <submittedName>
        <fullName evidence="3">Beta-barrel assembly machine subunit BamD</fullName>
    </submittedName>
</protein>
<dbReference type="EMBL" id="FOXB01000005">
    <property type="protein sequence ID" value="SFP06230.1"/>
    <property type="molecule type" value="Genomic_DNA"/>
</dbReference>
<dbReference type="OrthoDB" id="5342947at2"/>
<gene>
    <name evidence="3" type="ORF">SAMN05216234_10571</name>
</gene>
<evidence type="ECO:0000259" key="2">
    <source>
        <dbReference type="Pfam" id="PF13525"/>
    </source>
</evidence>
<organism evidence="3 4">
    <name type="scientific">Hydrogenimonas thermophila</name>
    <dbReference type="NCBI Taxonomy" id="223786"/>
    <lineage>
        <taxon>Bacteria</taxon>
        <taxon>Pseudomonadati</taxon>
        <taxon>Campylobacterota</taxon>
        <taxon>Epsilonproteobacteria</taxon>
        <taxon>Campylobacterales</taxon>
        <taxon>Hydrogenimonadaceae</taxon>
        <taxon>Hydrogenimonas</taxon>
    </lineage>
</organism>